<sequence>MIQTKQLMPMTLVVAALATGFYAQDFLALIKSSNDPIDLSQYCYLSSENCTQGDMSAQLEQNVLHPLKPTVLSVTWPNSDAEQLRMELSGMEMEMGTLRFKLAKNEEGIYQGVLLLPVCTTDSMTWLGTITGQDHKMNVAIRMER</sequence>
<name>A0A2N8ZK27_9VIBR</name>
<dbReference type="RefSeq" id="WP_102524564.1">
    <property type="nucleotide sequence ID" value="NZ_LT960612.1"/>
</dbReference>
<protein>
    <submittedName>
        <fullName evidence="1">Uncharacterized protein</fullName>
    </submittedName>
</protein>
<gene>
    <name evidence="1" type="ORF">VTAP4600_B0658</name>
</gene>
<evidence type="ECO:0000313" key="2">
    <source>
        <dbReference type="Proteomes" id="UP000235828"/>
    </source>
</evidence>
<dbReference type="Proteomes" id="UP000235828">
    <property type="component" value="Chromosome B"/>
</dbReference>
<dbReference type="AlphaFoldDB" id="A0A2N8ZK27"/>
<dbReference type="OrthoDB" id="5917490at2"/>
<dbReference type="KEGG" id="vta:B0658"/>
<reference evidence="1 2" key="1">
    <citation type="submission" date="2017-10" db="EMBL/GenBank/DDBJ databases">
        <authorList>
            <person name="Banno H."/>
            <person name="Chua N.-H."/>
        </authorList>
    </citation>
    <scope>NUCLEOTIDE SEQUENCE [LARGE SCALE GENOMIC DNA]</scope>
    <source>
        <strain evidence="1">Vibrio tapetis CECT4600</strain>
    </source>
</reference>
<evidence type="ECO:0000313" key="1">
    <source>
        <dbReference type="EMBL" id="SON52269.1"/>
    </source>
</evidence>
<organism evidence="1 2">
    <name type="scientific">Vibrio tapetis subsp. tapetis</name>
    <dbReference type="NCBI Taxonomy" id="1671868"/>
    <lineage>
        <taxon>Bacteria</taxon>
        <taxon>Pseudomonadati</taxon>
        <taxon>Pseudomonadota</taxon>
        <taxon>Gammaproteobacteria</taxon>
        <taxon>Vibrionales</taxon>
        <taxon>Vibrionaceae</taxon>
        <taxon>Vibrio</taxon>
    </lineage>
</organism>
<keyword evidence="2" id="KW-1185">Reference proteome</keyword>
<proteinExistence type="predicted"/>
<accession>A0A2N8ZK27</accession>
<dbReference type="EMBL" id="LT960612">
    <property type="protein sequence ID" value="SON52269.1"/>
    <property type="molecule type" value="Genomic_DNA"/>
</dbReference>